<dbReference type="RefSeq" id="WP_060940630.1">
    <property type="nucleotide sequence ID" value="NZ_CP118020.1"/>
</dbReference>
<dbReference type="eggNOG" id="COG0451">
    <property type="taxonomic scope" value="Bacteria"/>
</dbReference>
<protein>
    <submittedName>
        <fullName evidence="6">NAD dependent epimerase/dehydratase family protein</fullName>
    </submittedName>
</protein>
<comment type="caution">
    <text evidence="6">The sequence shown here is derived from an EMBL/GenBank/DDBJ whole genome shotgun (WGS) entry which is preliminary data.</text>
</comment>
<evidence type="ECO:0000259" key="5">
    <source>
        <dbReference type="Pfam" id="PF01370"/>
    </source>
</evidence>
<dbReference type="GO" id="GO:0070403">
    <property type="term" value="F:NAD+ binding"/>
    <property type="evidence" value="ECO:0007669"/>
    <property type="project" value="InterPro"/>
</dbReference>
<sequence length="343" mass="38319">MTSDYRHQLEHVAKTDLPWQLLDGANILVTGATGLIGGCIVDVLMCRTTGDFHVYAAGRNEARAQKRFANYWHSPRFHFLAFDVTKELDTDIDFHFIIDAASGASPSAYASDPVGVMKANFYGVNNLLCYGSSHGLRKFVFVSSGEIYGEGDGSPFTEDYSGYVNTATLRACYPSSKRAAETLCVCYAHQYGLNVSIARPSHVYGPYFTENDNRVYAQFIRNVLAGDDIVMKSKGEQFRSWCYVVDCASALLYLLLKGENMTPYNIADPHSNITIRELAETIASINEKKVVFDIPDKREKSGFSIIKKATFDTSRLQALGWTIEGSIKDKLRFTIEEQKHNDL</sequence>
<proteinExistence type="predicted"/>
<dbReference type="Gene3D" id="3.40.50.720">
    <property type="entry name" value="NAD(P)-binding Rossmann-like Domain"/>
    <property type="match status" value="1"/>
</dbReference>
<dbReference type="GO" id="GO:0042732">
    <property type="term" value="P:D-xylose metabolic process"/>
    <property type="evidence" value="ECO:0007669"/>
    <property type="project" value="InterPro"/>
</dbReference>
<dbReference type="GO" id="GO:0048040">
    <property type="term" value="F:UDP-glucuronate decarboxylase activity"/>
    <property type="evidence" value="ECO:0007669"/>
    <property type="project" value="TreeGrafter"/>
</dbReference>
<accession>A0A133Q979</accession>
<name>A0A133Q979_9BACT</name>
<dbReference type="InterPro" id="IPR036291">
    <property type="entry name" value="NAD(P)-bd_dom_sf"/>
</dbReference>
<dbReference type="GO" id="GO:0005737">
    <property type="term" value="C:cytoplasm"/>
    <property type="evidence" value="ECO:0007669"/>
    <property type="project" value="TreeGrafter"/>
</dbReference>
<keyword evidence="2" id="KW-0210">Decarboxylase</keyword>
<feature type="domain" description="NAD-dependent epimerase/dehydratase" evidence="5">
    <location>
        <begin position="27"/>
        <end position="267"/>
    </location>
</feature>
<evidence type="ECO:0000256" key="2">
    <source>
        <dbReference type="ARBA" id="ARBA00022793"/>
    </source>
</evidence>
<reference evidence="7" key="1">
    <citation type="submission" date="2016-01" db="EMBL/GenBank/DDBJ databases">
        <authorList>
            <person name="Mitreva M."/>
            <person name="Pepin K.H."/>
            <person name="Mihindukulasuriya K.A."/>
            <person name="Fulton R."/>
            <person name="Fronick C."/>
            <person name="O'Laughlin M."/>
            <person name="Miner T."/>
            <person name="Herter B."/>
            <person name="Rosa B.A."/>
            <person name="Cordes M."/>
            <person name="Tomlinson C."/>
            <person name="Wollam A."/>
            <person name="Palsikar V.B."/>
            <person name="Mardis E.R."/>
            <person name="Wilson R.K."/>
        </authorList>
    </citation>
    <scope>NUCLEOTIDE SEQUENCE [LARGE SCALE GENOMIC DNA]</scope>
    <source>
        <strain evidence="7">MJR7716</strain>
    </source>
</reference>
<dbReference type="PATRIC" id="fig|28128.5.peg.1304"/>
<evidence type="ECO:0000313" key="6">
    <source>
        <dbReference type="EMBL" id="KXA39442.1"/>
    </source>
</evidence>
<dbReference type="SUPFAM" id="SSF51735">
    <property type="entry name" value="NAD(P)-binding Rossmann-fold domains"/>
    <property type="match status" value="1"/>
</dbReference>
<evidence type="ECO:0000256" key="1">
    <source>
        <dbReference type="ARBA" id="ARBA00001911"/>
    </source>
</evidence>
<keyword evidence="3" id="KW-0520">NAD</keyword>
<dbReference type="PANTHER" id="PTHR43078">
    <property type="entry name" value="UDP-GLUCURONIC ACID DECARBOXYLASE-RELATED"/>
    <property type="match status" value="1"/>
</dbReference>
<dbReference type="Proteomes" id="UP000070533">
    <property type="component" value="Unassembled WGS sequence"/>
</dbReference>
<dbReference type="STRING" id="28128.HMPREF3226_01277"/>
<gene>
    <name evidence="6" type="ORF">HMPREF3226_01277</name>
</gene>
<dbReference type="OrthoDB" id="9810015at2"/>
<comment type="cofactor">
    <cofactor evidence="1">
        <name>NAD(+)</name>
        <dbReference type="ChEBI" id="CHEBI:57540"/>
    </cofactor>
</comment>
<dbReference type="InterPro" id="IPR001509">
    <property type="entry name" value="Epimerase_deHydtase"/>
</dbReference>
<dbReference type="InterPro" id="IPR044516">
    <property type="entry name" value="UXS-like"/>
</dbReference>
<evidence type="ECO:0000256" key="3">
    <source>
        <dbReference type="ARBA" id="ARBA00023027"/>
    </source>
</evidence>
<keyword evidence="4" id="KW-0456">Lyase</keyword>
<keyword evidence="7" id="KW-1185">Reference proteome</keyword>
<dbReference type="PANTHER" id="PTHR43078:SF7">
    <property type="entry name" value="UDP-GLUCURONATE DECARBOXYLASE"/>
    <property type="match status" value="1"/>
</dbReference>
<dbReference type="Pfam" id="PF01370">
    <property type="entry name" value="Epimerase"/>
    <property type="match status" value="1"/>
</dbReference>
<evidence type="ECO:0000313" key="7">
    <source>
        <dbReference type="Proteomes" id="UP000070533"/>
    </source>
</evidence>
<evidence type="ECO:0000256" key="4">
    <source>
        <dbReference type="ARBA" id="ARBA00023239"/>
    </source>
</evidence>
<dbReference type="AlphaFoldDB" id="A0A133Q979"/>
<organism evidence="6 7">
    <name type="scientific">Prevotella corporis</name>
    <dbReference type="NCBI Taxonomy" id="28128"/>
    <lineage>
        <taxon>Bacteria</taxon>
        <taxon>Pseudomonadati</taxon>
        <taxon>Bacteroidota</taxon>
        <taxon>Bacteroidia</taxon>
        <taxon>Bacteroidales</taxon>
        <taxon>Prevotellaceae</taxon>
        <taxon>Prevotella</taxon>
    </lineage>
</organism>
<dbReference type="EMBL" id="LRQG01000092">
    <property type="protein sequence ID" value="KXA39442.1"/>
    <property type="molecule type" value="Genomic_DNA"/>
</dbReference>